<proteinExistence type="inferred from homology"/>
<keyword evidence="1" id="KW-0819">tRNA processing</keyword>
<dbReference type="SMR" id="A0A1I7RWF5"/>
<dbReference type="eggNOG" id="KOG2771">
    <property type="taxonomic scope" value="Eukaryota"/>
</dbReference>
<dbReference type="PROSITE" id="PS51747">
    <property type="entry name" value="CYT_DCMP_DEAMINASES_2"/>
    <property type="match status" value="1"/>
</dbReference>
<dbReference type="GO" id="GO:0005634">
    <property type="term" value="C:nucleus"/>
    <property type="evidence" value="ECO:0007669"/>
    <property type="project" value="TreeGrafter"/>
</dbReference>
<accession>A0A1I7RWF5</accession>
<dbReference type="Proteomes" id="UP000582659">
    <property type="component" value="Unassembled WGS sequence"/>
</dbReference>
<reference evidence="5" key="2">
    <citation type="submission" date="2020-08" db="EMBL/GenBank/DDBJ databases">
        <authorList>
            <person name="Kikuchi T."/>
        </authorList>
    </citation>
    <scope>NUCLEOTIDE SEQUENCE</scope>
    <source>
        <strain evidence="4">Ka4C1</strain>
    </source>
</reference>
<evidence type="ECO:0000313" key="8">
    <source>
        <dbReference type="WBParaSite" id="BXY_0506800.1"/>
    </source>
</evidence>
<dbReference type="Proteomes" id="UP000095284">
    <property type="component" value="Unplaced"/>
</dbReference>
<dbReference type="SUPFAM" id="SSF53927">
    <property type="entry name" value="Cytidine deaminase-like"/>
    <property type="match status" value="1"/>
</dbReference>
<evidence type="ECO:0000256" key="2">
    <source>
        <dbReference type="ARBA" id="ARBA00038160"/>
    </source>
</evidence>
<dbReference type="GO" id="GO:0005737">
    <property type="term" value="C:cytoplasm"/>
    <property type="evidence" value="ECO:0007669"/>
    <property type="project" value="TreeGrafter"/>
</dbReference>
<dbReference type="Pfam" id="PF00383">
    <property type="entry name" value="dCMP_cyt_deam_1"/>
    <property type="match status" value="1"/>
</dbReference>
<comment type="similarity">
    <text evidence="2">Belongs to the cytidine and deoxycytidylate deaminase family. ADAT3 subfamily.</text>
</comment>
<dbReference type="InterPro" id="IPR002125">
    <property type="entry name" value="CMP_dCMP_dom"/>
</dbReference>
<organism evidence="6 8">
    <name type="scientific">Bursaphelenchus xylophilus</name>
    <name type="common">Pinewood nematode worm</name>
    <name type="synonym">Aphelenchoides xylophilus</name>
    <dbReference type="NCBI Taxonomy" id="6326"/>
    <lineage>
        <taxon>Eukaryota</taxon>
        <taxon>Metazoa</taxon>
        <taxon>Ecdysozoa</taxon>
        <taxon>Nematoda</taxon>
        <taxon>Chromadorea</taxon>
        <taxon>Rhabditida</taxon>
        <taxon>Tylenchina</taxon>
        <taxon>Tylenchomorpha</taxon>
        <taxon>Aphelenchoidea</taxon>
        <taxon>Aphelenchoididae</taxon>
        <taxon>Bursaphelenchus</taxon>
    </lineage>
</organism>
<keyword evidence="7" id="KW-1185">Reference proteome</keyword>
<evidence type="ECO:0000313" key="7">
    <source>
        <dbReference type="Proteomes" id="UP000659654"/>
    </source>
</evidence>
<reference evidence="8" key="1">
    <citation type="submission" date="2016-11" db="UniProtKB">
        <authorList>
            <consortium name="WormBaseParasite"/>
        </authorList>
    </citation>
    <scope>IDENTIFICATION</scope>
</reference>
<dbReference type="AlphaFoldDB" id="A0A1I7RWF5"/>
<dbReference type="GO" id="GO:0052717">
    <property type="term" value="F:tRNA-specific adenosine-34 deaminase activity"/>
    <property type="evidence" value="ECO:0007669"/>
    <property type="project" value="TreeGrafter"/>
</dbReference>
<evidence type="ECO:0000313" key="6">
    <source>
        <dbReference type="Proteomes" id="UP000095284"/>
    </source>
</evidence>
<gene>
    <name evidence="4" type="ORF">BXYJ_LOCUS13450</name>
</gene>
<dbReference type="EMBL" id="CAJFDI010000006">
    <property type="protein sequence ID" value="CAD5233359.1"/>
    <property type="molecule type" value="Genomic_DNA"/>
</dbReference>
<name>A0A1I7RWF5_BURXY</name>
<protein>
    <submittedName>
        <fullName evidence="4">(pine wood nematode) hypothetical protein</fullName>
    </submittedName>
    <submittedName>
        <fullName evidence="8">CMP/dCMP-type deaminase domain-containing protein</fullName>
    </submittedName>
</protein>
<feature type="domain" description="CMP/dCMP-type deaminase" evidence="3">
    <location>
        <begin position="129"/>
        <end position="251"/>
    </location>
</feature>
<evidence type="ECO:0000313" key="4">
    <source>
        <dbReference type="EMBL" id="CAD5233359.1"/>
    </source>
</evidence>
<dbReference type="GO" id="GO:0008033">
    <property type="term" value="P:tRNA processing"/>
    <property type="evidence" value="ECO:0007669"/>
    <property type="project" value="UniProtKB-KW"/>
</dbReference>
<dbReference type="PANTHER" id="PTHR11079">
    <property type="entry name" value="CYTOSINE DEAMINASE FAMILY MEMBER"/>
    <property type="match status" value="1"/>
</dbReference>
<dbReference type="PANTHER" id="PTHR11079:SF156">
    <property type="entry name" value="INACTIVE TRNA-SPECIFIC ADENOSINE DEAMINASE-LIKE PROTEIN 3-RELATED"/>
    <property type="match status" value="1"/>
</dbReference>
<evidence type="ECO:0000259" key="3">
    <source>
        <dbReference type="PROSITE" id="PS51747"/>
    </source>
</evidence>
<dbReference type="Gene3D" id="3.40.140.10">
    <property type="entry name" value="Cytidine Deaminase, domain 2"/>
    <property type="match status" value="1"/>
</dbReference>
<dbReference type="EMBL" id="CAJFCV020000006">
    <property type="protein sequence ID" value="CAG9128327.1"/>
    <property type="molecule type" value="Genomic_DNA"/>
</dbReference>
<evidence type="ECO:0000256" key="1">
    <source>
        <dbReference type="ARBA" id="ARBA00022694"/>
    </source>
</evidence>
<dbReference type="InterPro" id="IPR016193">
    <property type="entry name" value="Cytidine_deaminase-like"/>
</dbReference>
<dbReference type="OrthoDB" id="3180714at2759"/>
<evidence type="ECO:0000313" key="5">
    <source>
        <dbReference type="EMBL" id="CAG9128327.1"/>
    </source>
</evidence>
<dbReference type="Proteomes" id="UP000659654">
    <property type="component" value="Unassembled WGS sequence"/>
</dbReference>
<dbReference type="WBParaSite" id="BXY_0506800.1">
    <property type="protein sequence ID" value="BXY_0506800.1"/>
    <property type="gene ID" value="BXY_0506800"/>
</dbReference>
<sequence length="272" mass="31024">MSAESSNIDIEFRFICDEELRNDEVPLVDGLIIRIPDRKLTSKVLNALPAMKEDVLHLKRVKNDTILVGVYSEKLEKEARDCIAQFPGEFVFLSLPIPSRSPTTRSQFESYKVYWPVHYREDLVLESKLDDTYFKAKIREDLVSLLDEASTSDGCVIADSSGLKVLARASEAEEKGLNPLRHPFMRALEKFCQVQRAKRKRSMSGDEYLCNNCYVIIENEPCAMCAMALVHSRTSAVIFKNPSSNGAFITNCQLHLNKKLNHHYDVYQVVKK</sequence>